<evidence type="ECO:0000313" key="3">
    <source>
        <dbReference type="EMBL" id="OAT51554.1"/>
    </source>
</evidence>
<dbReference type="AlphaFoldDB" id="A0A1B7JV05"/>
<dbReference type="Pfam" id="PF09299">
    <property type="entry name" value="Mu-transpos_C"/>
    <property type="match status" value="1"/>
</dbReference>
<gene>
    <name evidence="3" type="ORF">M998_2169</name>
</gene>
<keyword evidence="4" id="KW-1185">Reference proteome</keyword>
<dbReference type="InterPro" id="IPR012337">
    <property type="entry name" value="RNaseH-like_sf"/>
</dbReference>
<evidence type="ECO:0000256" key="1">
    <source>
        <dbReference type="SAM" id="MobiDB-lite"/>
    </source>
</evidence>
<organism evidence="3 4">
    <name type="scientific">Providencia heimbachae ATCC 35613</name>
    <dbReference type="NCBI Taxonomy" id="1354272"/>
    <lineage>
        <taxon>Bacteria</taxon>
        <taxon>Pseudomonadati</taxon>
        <taxon>Pseudomonadota</taxon>
        <taxon>Gammaproteobacteria</taxon>
        <taxon>Enterobacterales</taxon>
        <taxon>Morganellaceae</taxon>
        <taxon>Providencia</taxon>
    </lineage>
</organism>
<evidence type="ECO:0000313" key="4">
    <source>
        <dbReference type="Proteomes" id="UP000078224"/>
    </source>
</evidence>
<dbReference type="Proteomes" id="UP000078224">
    <property type="component" value="Unassembled WGS sequence"/>
</dbReference>
<sequence length="690" mass="79669">MFQVNEVIKLEDKLYRVLVTTNTHAVWISLEDQKAFPDLVELSQLEDLLLEEKLTRVDDPFEYIVNLLPEPDSKETTIRNRNYQIIKPLVEDPNFYIKKVRAKHVATILETGEISRPHIYKLIRRYWQRGQVSNTLLPDYRNSGAKGQKRVANVKKLGRPRKIMDGTGALVDEPTEKLFRIIIDKYIFNKQFSIARAHRKFKGLYDNIFPGVPESEKPTKRQLSYFFDREYKSVDKIKAGVSDIIYKKDVRPLHSTATIQALGPGSRYEIDATIADVILVSDHDRNQPVGRPTVYIVIDVFSRLIVGWYIGFEKPSYVAAIQSLYLALNDKKHLFKDLDIETDNFSWPTPGLPEAILADRGELIGHQIEGLESSYRVRIENTPPYRGDAKGIVEQRFRTLQAEFKKFTPGEVIGPTVRKRGGKNYWLDGKLTISEFTEIIVSSIVMRNFVDPMSKYDRAKDMPADLPSIPIHLWNWGLQNRSGRLRKANAESVRIALLPRNQASVSAQGICIFGVYYSGPEIVELGWMHRSDKSNRPKKVEVAFDPNFADEIYLFHTVGSRDHWVCRITDLSREFRGQTFWEVWRKQKQIKMQASKDQLHADKLRKQHETRVEDIISSAIKQTPKQTATNVDRMKGVSHARSDQLAKERELRRPKRAERQQTGKIVHLTKPEDSDEYPDFEDELFDGGDS</sequence>
<dbReference type="InterPro" id="IPR036397">
    <property type="entry name" value="RNaseH_sf"/>
</dbReference>
<dbReference type="InterPro" id="IPR015378">
    <property type="entry name" value="Transposase-like_Mu_C"/>
</dbReference>
<dbReference type="RefSeq" id="WP_068908814.1">
    <property type="nucleotide sequence ID" value="NZ_LXEW01000031.1"/>
</dbReference>
<accession>A0A1B7JV05</accession>
<dbReference type="PATRIC" id="fig|1354272.4.peg.2206"/>
<proteinExistence type="predicted"/>
<dbReference type="OrthoDB" id="501284at2"/>
<feature type="domain" description="Transposase-like Mu C-terminal" evidence="2">
    <location>
        <begin position="494"/>
        <end position="559"/>
    </location>
</feature>
<feature type="compositionally biased region" description="Basic and acidic residues" evidence="1">
    <location>
        <begin position="632"/>
        <end position="661"/>
    </location>
</feature>
<feature type="compositionally biased region" description="Acidic residues" evidence="1">
    <location>
        <begin position="673"/>
        <end position="690"/>
    </location>
</feature>
<protein>
    <submittedName>
        <fullName evidence="3">TnsB family transposon Tn7 transposition protein</fullName>
    </submittedName>
</protein>
<feature type="region of interest" description="Disordered" evidence="1">
    <location>
        <begin position="623"/>
        <end position="690"/>
    </location>
</feature>
<dbReference type="SUPFAM" id="SSF53098">
    <property type="entry name" value="Ribonuclease H-like"/>
    <property type="match status" value="1"/>
</dbReference>
<dbReference type="EMBL" id="LXEW01000031">
    <property type="protein sequence ID" value="OAT51554.1"/>
    <property type="molecule type" value="Genomic_DNA"/>
</dbReference>
<comment type="caution">
    <text evidence="3">The sequence shown here is derived from an EMBL/GenBank/DDBJ whole genome shotgun (WGS) entry which is preliminary data.</text>
</comment>
<reference evidence="3 4" key="1">
    <citation type="submission" date="2016-04" db="EMBL/GenBank/DDBJ databases">
        <title>ATOL: Assembling a taxonomically balanced genome-scale reconstruction of the evolutionary history of the Enterobacteriaceae.</title>
        <authorList>
            <person name="Plunkett G.III."/>
            <person name="Neeno-Eckwall E.C."/>
            <person name="Glasner J.D."/>
            <person name="Perna N.T."/>
        </authorList>
    </citation>
    <scope>NUCLEOTIDE SEQUENCE [LARGE SCALE GENOMIC DNA]</scope>
    <source>
        <strain evidence="3 4">ATCC 35613</strain>
    </source>
</reference>
<dbReference type="Gene3D" id="3.30.420.10">
    <property type="entry name" value="Ribonuclease H-like superfamily/Ribonuclease H"/>
    <property type="match status" value="1"/>
</dbReference>
<name>A0A1B7JV05_9GAMM</name>
<dbReference type="GO" id="GO:0003676">
    <property type="term" value="F:nucleic acid binding"/>
    <property type="evidence" value="ECO:0007669"/>
    <property type="project" value="InterPro"/>
</dbReference>
<evidence type="ECO:0000259" key="2">
    <source>
        <dbReference type="Pfam" id="PF09299"/>
    </source>
</evidence>